<dbReference type="EMBL" id="QGNZ01000001">
    <property type="protein sequence ID" value="PWS29139.1"/>
    <property type="molecule type" value="Genomic_DNA"/>
</dbReference>
<comment type="caution">
    <text evidence="6">The sequence shown here is derived from an EMBL/GenBank/DDBJ whole genome shotgun (WGS) entry which is preliminary data.</text>
</comment>
<evidence type="ECO:0000256" key="2">
    <source>
        <dbReference type="ARBA" id="ARBA00023015"/>
    </source>
</evidence>
<dbReference type="InterPro" id="IPR036724">
    <property type="entry name" value="Cobalamin-bd_sf"/>
</dbReference>
<name>A0A317ETJ1_9SPHI</name>
<dbReference type="GO" id="GO:0046872">
    <property type="term" value="F:metal ion binding"/>
    <property type="evidence" value="ECO:0007669"/>
    <property type="project" value="InterPro"/>
</dbReference>
<dbReference type="Gene3D" id="3.40.50.280">
    <property type="entry name" value="Cobalamin-binding domain"/>
    <property type="match status" value="1"/>
</dbReference>
<dbReference type="GO" id="GO:0003700">
    <property type="term" value="F:DNA-binding transcription factor activity"/>
    <property type="evidence" value="ECO:0007669"/>
    <property type="project" value="InterPro"/>
</dbReference>
<dbReference type="SUPFAM" id="SSF52242">
    <property type="entry name" value="Cobalamin (vitamin B12)-binding domain"/>
    <property type="match status" value="1"/>
</dbReference>
<dbReference type="Pfam" id="PF02607">
    <property type="entry name" value="B12-binding_2"/>
    <property type="match status" value="1"/>
</dbReference>
<feature type="domain" description="HTH merR-type" evidence="5">
    <location>
        <begin position="2"/>
        <end position="71"/>
    </location>
</feature>
<gene>
    <name evidence="6" type="ORF">DHW03_04755</name>
</gene>
<dbReference type="PANTHER" id="PTHR30204">
    <property type="entry name" value="REDOX-CYCLING DRUG-SENSING TRANSCRIPTIONAL ACTIVATOR SOXR"/>
    <property type="match status" value="1"/>
</dbReference>
<dbReference type="InterPro" id="IPR047057">
    <property type="entry name" value="MerR_fam"/>
</dbReference>
<protein>
    <submittedName>
        <fullName evidence="6">MerR family transcriptional regulator</fullName>
    </submittedName>
</protein>
<keyword evidence="1" id="KW-0678">Repressor</keyword>
<organism evidence="6 7">
    <name type="scientific">Pedobacter yonginense</name>
    <dbReference type="NCBI Taxonomy" id="651869"/>
    <lineage>
        <taxon>Bacteria</taxon>
        <taxon>Pseudomonadati</taxon>
        <taxon>Bacteroidota</taxon>
        <taxon>Sphingobacteriia</taxon>
        <taxon>Sphingobacteriales</taxon>
        <taxon>Sphingobacteriaceae</taxon>
        <taxon>Pedobacter</taxon>
    </lineage>
</organism>
<dbReference type="PROSITE" id="PS50937">
    <property type="entry name" value="HTH_MERR_2"/>
    <property type="match status" value="1"/>
</dbReference>
<keyword evidence="2" id="KW-0805">Transcription regulation</keyword>
<sequence>MTYTIADLEQLSGIQSHTIRIWEQRYNALTPMRSEGNTRFYDDKQLVKLLNIVSLNQSGLKISKICKLSEADVKRLLDKEYHQDSLDLQSEYYITQLIKFGIDFDEKSFCSLLDQAISINGISNTYKKIMYPILVRLGFMWLKDDICPAHEHFLTNIIRQKLFSAIDQIPIVEEDNNTWLLFLPEDEDHDIGLLYANYFLRSVNQKVIFLGSKVPLSSLEKVLATHKIDHVLLFMVKARQISYAQHYIDQLEAIFPSTPIHLAGNVNIFEKIRKSDHINWIKSLNDFENAIPTHLPHERTV</sequence>
<dbReference type="GO" id="GO:0003677">
    <property type="term" value="F:DNA binding"/>
    <property type="evidence" value="ECO:0007669"/>
    <property type="project" value="UniProtKB-KW"/>
</dbReference>
<keyword evidence="7" id="KW-1185">Reference proteome</keyword>
<dbReference type="InterPro" id="IPR036594">
    <property type="entry name" value="Meth_synthase_dom"/>
</dbReference>
<dbReference type="PANTHER" id="PTHR30204:SF69">
    <property type="entry name" value="MERR-FAMILY TRANSCRIPTIONAL REGULATOR"/>
    <property type="match status" value="1"/>
</dbReference>
<keyword evidence="4" id="KW-0804">Transcription</keyword>
<dbReference type="OrthoDB" id="9800334at2"/>
<keyword evidence="3" id="KW-0238">DNA-binding</keyword>
<dbReference type="Proteomes" id="UP000245379">
    <property type="component" value="Unassembled WGS sequence"/>
</dbReference>
<dbReference type="GO" id="GO:0031419">
    <property type="term" value="F:cobalamin binding"/>
    <property type="evidence" value="ECO:0007669"/>
    <property type="project" value="InterPro"/>
</dbReference>
<evidence type="ECO:0000313" key="6">
    <source>
        <dbReference type="EMBL" id="PWS29139.1"/>
    </source>
</evidence>
<dbReference type="SUPFAM" id="SSF46955">
    <property type="entry name" value="Putative DNA-binding domain"/>
    <property type="match status" value="1"/>
</dbReference>
<dbReference type="AlphaFoldDB" id="A0A317ETJ1"/>
<accession>A0A317ETJ1</accession>
<dbReference type="CDD" id="cd01104">
    <property type="entry name" value="HTH_MlrA-CarA"/>
    <property type="match status" value="1"/>
</dbReference>
<proteinExistence type="predicted"/>
<dbReference type="InterPro" id="IPR009061">
    <property type="entry name" value="DNA-bd_dom_put_sf"/>
</dbReference>
<dbReference type="Pfam" id="PF13411">
    <property type="entry name" value="MerR_1"/>
    <property type="match status" value="1"/>
</dbReference>
<evidence type="ECO:0000256" key="1">
    <source>
        <dbReference type="ARBA" id="ARBA00022491"/>
    </source>
</evidence>
<dbReference type="InterPro" id="IPR003759">
    <property type="entry name" value="Cbl-bd_cap"/>
</dbReference>
<evidence type="ECO:0000256" key="4">
    <source>
        <dbReference type="ARBA" id="ARBA00023163"/>
    </source>
</evidence>
<reference evidence="6 7" key="1">
    <citation type="submission" date="2018-05" db="EMBL/GenBank/DDBJ databases">
        <title>Pedobacter paludis sp. nov., isolated from wetland soil.</title>
        <authorList>
            <person name="Zhang Y."/>
            <person name="Wang G."/>
        </authorList>
    </citation>
    <scope>NUCLEOTIDE SEQUENCE [LARGE SCALE GENOMIC DNA]</scope>
    <source>
        <strain evidence="6 7">KCTC22721</strain>
    </source>
</reference>
<evidence type="ECO:0000313" key="7">
    <source>
        <dbReference type="Proteomes" id="UP000245379"/>
    </source>
</evidence>
<dbReference type="Gene3D" id="1.10.1660.10">
    <property type="match status" value="1"/>
</dbReference>
<evidence type="ECO:0000256" key="3">
    <source>
        <dbReference type="ARBA" id="ARBA00023125"/>
    </source>
</evidence>
<dbReference type="Gene3D" id="1.10.1240.10">
    <property type="entry name" value="Methionine synthase domain"/>
    <property type="match status" value="1"/>
</dbReference>
<evidence type="ECO:0000259" key="5">
    <source>
        <dbReference type="PROSITE" id="PS50937"/>
    </source>
</evidence>
<dbReference type="SMART" id="SM00422">
    <property type="entry name" value="HTH_MERR"/>
    <property type="match status" value="1"/>
</dbReference>
<dbReference type="RefSeq" id="WP_109924568.1">
    <property type="nucleotide sequence ID" value="NZ_QGNZ01000001.1"/>
</dbReference>
<dbReference type="InterPro" id="IPR000551">
    <property type="entry name" value="MerR-type_HTH_dom"/>
</dbReference>